<evidence type="ECO:0000256" key="1">
    <source>
        <dbReference type="SAM" id="MobiDB-lite"/>
    </source>
</evidence>
<evidence type="ECO:0000313" key="2">
    <source>
        <dbReference type="Proteomes" id="UP000694864"/>
    </source>
</evidence>
<dbReference type="GeneID" id="109128739"/>
<feature type="compositionally biased region" description="Basic and acidic residues" evidence="1">
    <location>
        <begin position="156"/>
        <end position="194"/>
    </location>
</feature>
<reference evidence="2" key="1">
    <citation type="journal article" date="2014" name="Nat. Commun.">
        <title>The emerging biofuel crop Camelina sativa retains a highly undifferentiated hexaploid genome structure.</title>
        <authorList>
            <person name="Kagale S."/>
            <person name="Koh C."/>
            <person name="Nixon J."/>
            <person name="Bollina V."/>
            <person name="Clarke W.E."/>
            <person name="Tuteja R."/>
            <person name="Spillane C."/>
            <person name="Robinson S.J."/>
            <person name="Links M.G."/>
            <person name="Clarke C."/>
            <person name="Higgins E.E."/>
            <person name="Huebert T."/>
            <person name="Sharpe A.G."/>
            <person name="Parkin I.A."/>
        </authorList>
    </citation>
    <scope>NUCLEOTIDE SEQUENCE [LARGE SCALE GENOMIC DNA]</scope>
    <source>
        <strain evidence="2">cv. DH55</strain>
    </source>
</reference>
<dbReference type="RefSeq" id="XP_019091152.1">
    <property type="nucleotide sequence ID" value="XM_019235607.1"/>
</dbReference>
<evidence type="ECO:0000313" key="3">
    <source>
        <dbReference type="RefSeq" id="XP_019091152.1"/>
    </source>
</evidence>
<feature type="compositionally biased region" description="Polar residues" evidence="1">
    <location>
        <begin position="97"/>
        <end position="109"/>
    </location>
</feature>
<accession>A0ABM1QWL4</accession>
<name>A0ABM1QWL4_CAMSA</name>
<proteinExistence type="predicted"/>
<keyword evidence="2" id="KW-1185">Reference proteome</keyword>
<sequence>MREINSTLISLRARSRLPSTTPLRTRSRARHNVTTPARRLFLRRKSARHHHLLSHGDQDASRSRSRSADTTVVGQETRTPHGSSLARRIRREVESQGRLTVQVSLSSKTAGGDWNSATGRRKHRRSRLTRSSGGGELKRQGRVGEAWQGMAAQEQDASRSRSADGGARREMAAQDQDASRSRSAEVEAWRRKSDAGSIRRFGADRLGRWRVQRREEETTAGRGASNSEKRRRRRDEEMAAGLDLPGDGGMA</sequence>
<feature type="region of interest" description="Disordered" evidence="1">
    <location>
        <begin position="1"/>
        <end position="251"/>
    </location>
</feature>
<feature type="compositionally biased region" description="Basic residues" evidence="1">
    <location>
        <begin position="119"/>
        <end position="128"/>
    </location>
</feature>
<reference evidence="3" key="2">
    <citation type="submission" date="2025-08" db="UniProtKB">
        <authorList>
            <consortium name="RefSeq"/>
        </authorList>
    </citation>
    <scope>IDENTIFICATION</scope>
    <source>
        <tissue evidence="3">Leaf</tissue>
    </source>
</reference>
<protein>
    <submittedName>
        <fullName evidence="3">Uncharacterized protein DDB_G0287625-like</fullName>
    </submittedName>
</protein>
<feature type="compositionally biased region" description="Basic and acidic residues" evidence="1">
    <location>
        <begin position="201"/>
        <end position="219"/>
    </location>
</feature>
<organism evidence="2 3">
    <name type="scientific">Camelina sativa</name>
    <name type="common">False flax</name>
    <name type="synonym">Myagrum sativum</name>
    <dbReference type="NCBI Taxonomy" id="90675"/>
    <lineage>
        <taxon>Eukaryota</taxon>
        <taxon>Viridiplantae</taxon>
        <taxon>Streptophyta</taxon>
        <taxon>Embryophyta</taxon>
        <taxon>Tracheophyta</taxon>
        <taxon>Spermatophyta</taxon>
        <taxon>Magnoliopsida</taxon>
        <taxon>eudicotyledons</taxon>
        <taxon>Gunneridae</taxon>
        <taxon>Pentapetalae</taxon>
        <taxon>rosids</taxon>
        <taxon>malvids</taxon>
        <taxon>Brassicales</taxon>
        <taxon>Brassicaceae</taxon>
        <taxon>Camelineae</taxon>
        <taxon>Camelina</taxon>
    </lineage>
</organism>
<dbReference type="Proteomes" id="UP000694864">
    <property type="component" value="Chromosome 14"/>
</dbReference>
<feature type="compositionally biased region" description="Polar residues" evidence="1">
    <location>
        <begin position="68"/>
        <end position="82"/>
    </location>
</feature>
<feature type="compositionally biased region" description="Basic residues" evidence="1">
    <location>
        <begin position="40"/>
        <end position="53"/>
    </location>
</feature>
<gene>
    <name evidence="3" type="primary">LOC109128739</name>
</gene>